<feature type="compositionally biased region" description="Basic and acidic residues" evidence="6">
    <location>
        <begin position="65"/>
        <end position="76"/>
    </location>
</feature>
<name>A0AAV0YR19_VICFA</name>
<evidence type="ECO:0000256" key="1">
    <source>
        <dbReference type="ARBA" id="ARBA00004123"/>
    </source>
</evidence>
<feature type="compositionally biased region" description="Polar residues" evidence="6">
    <location>
        <begin position="36"/>
        <end position="54"/>
    </location>
</feature>
<dbReference type="Proteomes" id="UP001157006">
    <property type="component" value="Chromosome 1L"/>
</dbReference>
<keyword evidence="5" id="KW-0539">Nucleus</keyword>
<evidence type="ECO:0000256" key="2">
    <source>
        <dbReference type="ARBA" id="ARBA00023015"/>
    </source>
</evidence>
<keyword evidence="9" id="KW-1185">Reference proteome</keyword>
<feature type="region of interest" description="Disordered" evidence="6">
    <location>
        <begin position="387"/>
        <end position="415"/>
    </location>
</feature>
<evidence type="ECO:0000256" key="6">
    <source>
        <dbReference type="SAM" id="MobiDB-lite"/>
    </source>
</evidence>
<dbReference type="InterPro" id="IPR005333">
    <property type="entry name" value="Transcription_factor_TCP"/>
</dbReference>
<sequence length="415" mass="43716">MELEGDHQSNGIRSRPNFPLQLLEKNNIIEHVSEEQPCSTTANDGSSTAIVSSDNQKKPPPKRASTKDRHTKVDGRGRRIRMPAACAARVFQLTRELGHKSDGETIEWLLQQAEPSVIAATGTGTIPANFTSLNISLRSSGSTMSAPSHYFRGNYFNPSTFPTAAAAQLRNRAEWDRNMNMNVVAEDSRRSNSMLENPSSLSAILNFNNVQNAILQTKQELRDENIASAAGGFELLGSDSDGSIGRKRRSSEQELLSQNMGSYLLQSNVGSLPSSHASNTAAFWMVTGNGNQTVNGGGGGGNGNDPIWAIPSVGNNGLYRGAMSMSSPNGIHFMNFASPMNLMPGSQFGSGIIGGGGGGGGSGGILGESNLNMLSAMNAYRQISANGMSESSGHHQGGGGGGVDDDGHDSSSQHS</sequence>
<evidence type="ECO:0000256" key="3">
    <source>
        <dbReference type="ARBA" id="ARBA00023125"/>
    </source>
</evidence>
<organism evidence="8 9">
    <name type="scientific">Vicia faba</name>
    <name type="common">Broad bean</name>
    <name type="synonym">Faba vulgaris</name>
    <dbReference type="NCBI Taxonomy" id="3906"/>
    <lineage>
        <taxon>Eukaryota</taxon>
        <taxon>Viridiplantae</taxon>
        <taxon>Streptophyta</taxon>
        <taxon>Embryophyta</taxon>
        <taxon>Tracheophyta</taxon>
        <taxon>Spermatophyta</taxon>
        <taxon>Magnoliopsida</taxon>
        <taxon>eudicotyledons</taxon>
        <taxon>Gunneridae</taxon>
        <taxon>Pentapetalae</taxon>
        <taxon>rosids</taxon>
        <taxon>fabids</taxon>
        <taxon>Fabales</taxon>
        <taxon>Fabaceae</taxon>
        <taxon>Papilionoideae</taxon>
        <taxon>50 kb inversion clade</taxon>
        <taxon>NPAAA clade</taxon>
        <taxon>Hologalegina</taxon>
        <taxon>IRL clade</taxon>
        <taxon>Fabeae</taxon>
        <taxon>Vicia</taxon>
    </lineage>
</organism>
<comment type="subcellular location">
    <subcellularLocation>
        <location evidence="1">Nucleus</location>
    </subcellularLocation>
</comment>
<evidence type="ECO:0000313" key="9">
    <source>
        <dbReference type="Proteomes" id="UP001157006"/>
    </source>
</evidence>
<keyword evidence="3" id="KW-0238">DNA-binding</keyword>
<dbReference type="GO" id="GO:0005634">
    <property type="term" value="C:nucleus"/>
    <property type="evidence" value="ECO:0007669"/>
    <property type="project" value="UniProtKB-SubCell"/>
</dbReference>
<gene>
    <name evidence="8" type="ORF">VFH_I321080</name>
</gene>
<accession>A0AAV0YR19</accession>
<dbReference type="PANTHER" id="PTHR31072">
    <property type="entry name" value="TRANSCRIPTION FACTOR TCP4-RELATED"/>
    <property type="match status" value="1"/>
</dbReference>
<keyword evidence="4" id="KW-0804">Transcription</keyword>
<evidence type="ECO:0000259" key="7">
    <source>
        <dbReference type="PROSITE" id="PS51369"/>
    </source>
</evidence>
<keyword evidence="2" id="KW-0805">Transcription regulation</keyword>
<feature type="domain" description="TCP" evidence="7">
    <location>
        <begin position="66"/>
        <end position="120"/>
    </location>
</feature>
<evidence type="ECO:0000313" key="8">
    <source>
        <dbReference type="EMBL" id="CAI8587869.1"/>
    </source>
</evidence>
<evidence type="ECO:0000256" key="5">
    <source>
        <dbReference type="ARBA" id="ARBA00023242"/>
    </source>
</evidence>
<dbReference type="InterPro" id="IPR017887">
    <property type="entry name" value="TF_TCP_subgr"/>
</dbReference>
<dbReference type="Pfam" id="PF03634">
    <property type="entry name" value="TCP"/>
    <property type="match status" value="1"/>
</dbReference>
<evidence type="ECO:0000256" key="4">
    <source>
        <dbReference type="ARBA" id="ARBA00023163"/>
    </source>
</evidence>
<dbReference type="PROSITE" id="PS51369">
    <property type="entry name" value="TCP"/>
    <property type="match status" value="1"/>
</dbReference>
<protein>
    <recommendedName>
        <fullName evidence="7">TCP domain-containing protein</fullName>
    </recommendedName>
</protein>
<dbReference type="GO" id="GO:0003700">
    <property type="term" value="F:DNA-binding transcription factor activity"/>
    <property type="evidence" value="ECO:0007669"/>
    <property type="project" value="InterPro"/>
</dbReference>
<dbReference type="PANTHER" id="PTHR31072:SF261">
    <property type="entry name" value="TCP FAMILY TRANSCRIPTION FACTOR"/>
    <property type="match status" value="1"/>
</dbReference>
<dbReference type="EMBL" id="OX451736">
    <property type="protein sequence ID" value="CAI8587869.1"/>
    <property type="molecule type" value="Genomic_DNA"/>
</dbReference>
<reference evidence="8 9" key="1">
    <citation type="submission" date="2023-01" db="EMBL/GenBank/DDBJ databases">
        <authorList>
            <person name="Kreplak J."/>
        </authorList>
    </citation>
    <scope>NUCLEOTIDE SEQUENCE [LARGE SCALE GENOMIC DNA]</scope>
</reference>
<dbReference type="AlphaFoldDB" id="A0AAV0YR19"/>
<feature type="region of interest" description="Disordered" evidence="6">
    <location>
        <begin position="34"/>
        <end position="76"/>
    </location>
</feature>
<proteinExistence type="predicted"/>
<dbReference type="GO" id="GO:0043565">
    <property type="term" value="F:sequence-specific DNA binding"/>
    <property type="evidence" value="ECO:0007669"/>
    <property type="project" value="TreeGrafter"/>
</dbReference>